<feature type="region of interest" description="Disordered" evidence="1">
    <location>
        <begin position="107"/>
        <end position="131"/>
    </location>
</feature>
<sequence>MEITPDELRKVVESKEFDTSFLDMSLPNVICMIMALSVAFLVISMICLWISRKKSPGQGKEGFLQCKDMQKLCHGFELQEQVLLKMDSMEQRIAALEGFLRSMWRRSSRGNGTQEAADKNTDALGFSNGSD</sequence>
<gene>
    <name evidence="3" type="ORF">GSONMT00038413001</name>
</gene>
<accession>A0A060YA63</accession>
<evidence type="ECO:0000313" key="4">
    <source>
        <dbReference type="Proteomes" id="UP000193380"/>
    </source>
</evidence>
<organism evidence="3 4">
    <name type="scientific">Oncorhynchus mykiss</name>
    <name type="common">Rainbow trout</name>
    <name type="synonym">Salmo gairdneri</name>
    <dbReference type="NCBI Taxonomy" id="8022"/>
    <lineage>
        <taxon>Eukaryota</taxon>
        <taxon>Metazoa</taxon>
        <taxon>Chordata</taxon>
        <taxon>Craniata</taxon>
        <taxon>Vertebrata</taxon>
        <taxon>Euteleostomi</taxon>
        <taxon>Actinopterygii</taxon>
        <taxon>Neopterygii</taxon>
        <taxon>Teleostei</taxon>
        <taxon>Protacanthopterygii</taxon>
        <taxon>Salmoniformes</taxon>
        <taxon>Salmonidae</taxon>
        <taxon>Salmoninae</taxon>
        <taxon>Oncorhynchus</taxon>
    </lineage>
</organism>
<keyword evidence="2" id="KW-0472">Membrane</keyword>
<reference evidence="3" key="2">
    <citation type="submission" date="2014-03" db="EMBL/GenBank/DDBJ databases">
        <authorList>
            <person name="Genoscope - CEA"/>
        </authorList>
    </citation>
    <scope>NUCLEOTIDE SEQUENCE</scope>
</reference>
<feature type="transmembrane region" description="Helical" evidence="2">
    <location>
        <begin position="26"/>
        <end position="50"/>
    </location>
</feature>
<dbReference type="PaxDb" id="8022-A0A060YA63"/>
<dbReference type="EMBL" id="FR908618">
    <property type="protein sequence ID" value="CDQ88427.1"/>
    <property type="molecule type" value="Genomic_DNA"/>
</dbReference>
<keyword evidence="2" id="KW-0812">Transmembrane</keyword>
<dbReference type="AlphaFoldDB" id="A0A060YA63"/>
<name>A0A060YA63_ONCMY</name>
<evidence type="ECO:0000256" key="2">
    <source>
        <dbReference type="SAM" id="Phobius"/>
    </source>
</evidence>
<proteinExistence type="predicted"/>
<keyword evidence="2" id="KW-1133">Transmembrane helix</keyword>
<evidence type="ECO:0000313" key="3">
    <source>
        <dbReference type="EMBL" id="CDQ88427.1"/>
    </source>
</evidence>
<dbReference type="Proteomes" id="UP000193380">
    <property type="component" value="Unassembled WGS sequence"/>
</dbReference>
<reference evidence="3" key="1">
    <citation type="journal article" date="2014" name="Nat. Commun.">
        <title>The rainbow trout genome provides novel insights into evolution after whole-genome duplication in vertebrates.</title>
        <authorList>
            <person name="Berthelot C."/>
            <person name="Brunet F."/>
            <person name="Chalopin D."/>
            <person name="Juanchich A."/>
            <person name="Bernard M."/>
            <person name="Noel B."/>
            <person name="Bento P."/>
            <person name="Da Silva C."/>
            <person name="Labadie K."/>
            <person name="Alberti A."/>
            <person name="Aury J.M."/>
            <person name="Louis A."/>
            <person name="Dehais P."/>
            <person name="Bardou P."/>
            <person name="Montfort J."/>
            <person name="Klopp C."/>
            <person name="Cabau C."/>
            <person name="Gaspin C."/>
            <person name="Thorgaard G.H."/>
            <person name="Boussaha M."/>
            <person name="Quillet E."/>
            <person name="Guyomard R."/>
            <person name="Galiana D."/>
            <person name="Bobe J."/>
            <person name="Volff J.N."/>
            <person name="Genet C."/>
            <person name="Wincker P."/>
            <person name="Jaillon O."/>
            <person name="Roest Crollius H."/>
            <person name="Guiguen Y."/>
        </authorList>
    </citation>
    <scope>NUCLEOTIDE SEQUENCE [LARGE SCALE GENOMIC DNA]</scope>
</reference>
<evidence type="ECO:0000256" key="1">
    <source>
        <dbReference type="SAM" id="MobiDB-lite"/>
    </source>
</evidence>
<protein>
    <submittedName>
        <fullName evidence="3">Uncharacterized protein</fullName>
    </submittedName>
</protein>